<dbReference type="EMBL" id="CP030759">
    <property type="protein sequence ID" value="AXA36698.1"/>
    <property type="molecule type" value="Genomic_DNA"/>
</dbReference>
<dbReference type="Proteomes" id="UP000262583">
    <property type="component" value="Chromosome"/>
</dbReference>
<reference evidence="1 2" key="1">
    <citation type="submission" date="2018-05" db="EMBL/GenBank/DDBJ databases">
        <title>A metagenomic window into the 2 km-deep terrestrial subsurface aquifer revealed taxonomically and functionally diverse microbial community comprising novel uncultured bacterial lineages.</title>
        <authorList>
            <person name="Kadnikov V.V."/>
            <person name="Mardanov A.V."/>
            <person name="Beletsky A.V."/>
            <person name="Banks D."/>
            <person name="Pimenov N.V."/>
            <person name="Frank Y.A."/>
            <person name="Karnachuk O.V."/>
            <person name="Ravin N.V."/>
        </authorList>
    </citation>
    <scope>NUCLEOTIDE SEQUENCE [LARGE SCALE GENOMIC DNA]</scope>
    <source>
        <strain evidence="1">BY</strain>
    </source>
</reference>
<sequence>MTEPCPQGIAAAARIVNMPWGMAPVEQPWLPLAPPPLSLPRARAPHPADVGALGNGWPHTVSS</sequence>
<dbReference type="KEGG" id="schv:BRCON_1921"/>
<evidence type="ECO:0000313" key="1">
    <source>
        <dbReference type="EMBL" id="AXA36698.1"/>
    </source>
</evidence>
<gene>
    <name evidence="1" type="ORF">BRCON_1921</name>
</gene>
<evidence type="ECO:0000313" key="2">
    <source>
        <dbReference type="Proteomes" id="UP000262583"/>
    </source>
</evidence>
<accession>A0A2Z4Y790</accession>
<organism evidence="1 2">
    <name type="scientific">Sumerlaea chitinivorans</name>
    <dbReference type="NCBI Taxonomy" id="2250252"/>
    <lineage>
        <taxon>Bacteria</taxon>
        <taxon>Candidatus Sumerlaeota</taxon>
        <taxon>Candidatus Sumerlaeia</taxon>
        <taxon>Candidatus Sumerlaeales</taxon>
        <taxon>Candidatus Sumerlaeaceae</taxon>
        <taxon>Candidatus Sumerlaea</taxon>
    </lineage>
</organism>
<dbReference type="AlphaFoldDB" id="A0A2Z4Y790"/>
<name>A0A2Z4Y790_SUMC1</name>
<proteinExistence type="predicted"/>
<protein>
    <submittedName>
        <fullName evidence="1">Uncharacterized protein</fullName>
    </submittedName>
</protein>